<name>A0A1V3WYQ1_MYCKA</name>
<evidence type="ECO:0000256" key="10">
    <source>
        <dbReference type="SAM" id="Phobius"/>
    </source>
</evidence>
<evidence type="ECO:0000256" key="3">
    <source>
        <dbReference type="ARBA" id="ARBA00022679"/>
    </source>
</evidence>
<evidence type="ECO:0000256" key="2">
    <source>
        <dbReference type="ARBA" id="ARBA00022475"/>
    </source>
</evidence>
<dbReference type="AlphaFoldDB" id="A0A1V3WYQ1"/>
<dbReference type="Pfam" id="PF02518">
    <property type="entry name" value="HATPase_c"/>
    <property type="match status" value="1"/>
</dbReference>
<dbReference type="InterPro" id="IPR036890">
    <property type="entry name" value="HATPase_C_sf"/>
</dbReference>
<comment type="subcellular location">
    <subcellularLocation>
        <location evidence="1">Cell membrane</location>
        <topology evidence="1">Multi-pass membrane protein</topology>
    </subcellularLocation>
</comment>
<dbReference type="SUPFAM" id="SSF55874">
    <property type="entry name" value="ATPase domain of HSP90 chaperone/DNA topoisomerase II/histidine kinase"/>
    <property type="match status" value="1"/>
</dbReference>
<evidence type="ECO:0000256" key="9">
    <source>
        <dbReference type="SAM" id="MobiDB-lite"/>
    </source>
</evidence>
<dbReference type="GO" id="GO:0016301">
    <property type="term" value="F:kinase activity"/>
    <property type="evidence" value="ECO:0007669"/>
    <property type="project" value="UniProtKB-KW"/>
</dbReference>
<dbReference type="Gene3D" id="3.30.565.10">
    <property type="entry name" value="Histidine kinase-like ATPase, C-terminal domain"/>
    <property type="match status" value="1"/>
</dbReference>
<dbReference type="InterPro" id="IPR003594">
    <property type="entry name" value="HATPase_dom"/>
</dbReference>
<evidence type="ECO:0000256" key="8">
    <source>
        <dbReference type="ARBA" id="ARBA00023136"/>
    </source>
</evidence>
<dbReference type="PANTHER" id="PTHR24421:SF37">
    <property type="entry name" value="SENSOR HISTIDINE KINASE NARS"/>
    <property type="match status" value="1"/>
</dbReference>
<evidence type="ECO:0000256" key="1">
    <source>
        <dbReference type="ARBA" id="ARBA00004651"/>
    </source>
</evidence>
<accession>A0A1V3WYQ1</accession>
<evidence type="ECO:0000256" key="7">
    <source>
        <dbReference type="ARBA" id="ARBA00023012"/>
    </source>
</evidence>
<dbReference type="PROSITE" id="PS50109">
    <property type="entry name" value="HIS_KIN"/>
    <property type="match status" value="1"/>
</dbReference>
<keyword evidence="5 12" id="KW-0418">Kinase</keyword>
<feature type="transmembrane region" description="Helical" evidence="10">
    <location>
        <begin position="49"/>
        <end position="68"/>
    </location>
</feature>
<dbReference type="GeneID" id="29699068"/>
<protein>
    <submittedName>
        <fullName evidence="12">Histidine kinase-, DNA gyrase B-, and HSP90-like ATPase family protein</fullName>
    </submittedName>
</protein>
<keyword evidence="7" id="KW-0902">Two-component regulatory system</keyword>
<organism evidence="12 13">
    <name type="scientific">Mycobacterium kansasii</name>
    <dbReference type="NCBI Taxonomy" id="1768"/>
    <lineage>
        <taxon>Bacteria</taxon>
        <taxon>Bacillati</taxon>
        <taxon>Actinomycetota</taxon>
        <taxon>Actinomycetes</taxon>
        <taxon>Mycobacteriales</taxon>
        <taxon>Mycobacteriaceae</taxon>
        <taxon>Mycobacterium</taxon>
    </lineage>
</organism>
<feature type="region of interest" description="Disordered" evidence="9">
    <location>
        <begin position="394"/>
        <end position="416"/>
    </location>
</feature>
<dbReference type="PANTHER" id="PTHR24421">
    <property type="entry name" value="NITRATE/NITRITE SENSOR PROTEIN NARX-RELATED"/>
    <property type="match status" value="1"/>
</dbReference>
<evidence type="ECO:0000256" key="4">
    <source>
        <dbReference type="ARBA" id="ARBA00022692"/>
    </source>
</evidence>
<feature type="transmembrane region" description="Helical" evidence="10">
    <location>
        <begin position="88"/>
        <end position="111"/>
    </location>
</feature>
<evidence type="ECO:0000259" key="11">
    <source>
        <dbReference type="PROSITE" id="PS50109"/>
    </source>
</evidence>
<sequence length="416" mass="44429">MNNTDIEKVLRKQRLRSLQGGSILRVGVAVIMFSAMPSVTDPARLPEQAVLLGVYAVVTIGALLLTYAGTSQLLNDDRALLTLALTDVAAVFGFKLLSPGGFIPLLVMALLPRMVAVELSLRRAGVVLACAFAVFTASVLQDPMIMRRIGPWETAVIVLVYGFICGTALLVVIFRLRNIDELAELTTSREALLAETMNASQAERRQISEFIHDGPLQDVLAARRDIAGFLKRSPDAPLEQALASLQDASRLLREATFELHPALLDQVGLAAAVEKLVAVTAARSGMAITTEIDYPEPNAIDPILFGVIRELVSNVARHSQASSATVKLTVDGEVARIDVADDGIGITGDVAARRLAQGHIGLASHRARVQAAGGTLTILEEPVGARLRVEVPLRRPAATSGPATVPHGTDRQSQRC</sequence>
<dbReference type="InterPro" id="IPR050482">
    <property type="entry name" value="Sensor_HK_TwoCompSys"/>
</dbReference>
<gene>
    <name evidence="12" type="ORF">BZL30_5990</name>
</gene>
<evidence type="ECO:0000313" key="13">
    <source>
        <dbReference type="Proteomes" id="UP000189229"/>
    </source>
</evidence>
<keyword evidence="3" id="KW-0808">Transferase</keyword>
<feature type="transmembrane region" description="Helical" evidence="10">
    <location>
        <begin position="123"/>
        <end position="140"/>
    </location>
</feature>
<feature type="transmembrane region" description="Helical" evidence="10">
    <location>
        <begin position="20"/>
        <end position="37"/>
    </location>
</feature>
<feature type="domain" description="Histidine kinase" evidence="11">
    <location>
        <begin position="304"/>
        <end position="395"/>
    </location>
</feature>
<keyword evidence="4 10" id="KW-0812">Transmembrane</keyword>
<dbReference type="GO" id="GO:0000160">
    <property type="term" value="P:phosphorelay signal transduction system"/>
    <property type="evidence" value="ECO:0007669"/>
    <property type="project" value="UniProtKB-KW"/>
</dbReference>
<evidence type="ECO:0000256" key="6">
    <source>
        <dbReference type="ARBA" id="ARBA00022989"/>
    </source>
</evidence>
<dbReference type="Proteomes" id="UP000189229">
    <property type="component" value="Unassembled WGS sequence"/>
</dbReference>
<dbReference type="RefSeq" id="WP_023364723.1">
    <property type="nucleotide sequence ID" value="NZ_BLYZ01000002.1"/>
</dbReference>
<dbReference type="SMART" id="SM00387">
    <property type="entry name" value="HATPase_c"/>
    <property type="match status" value="1"/>
</dbReference>
<keyword evidence="8 10" id="KW-0472">Membrane</keyword>
<dbReference type="CDD" id="cd16917">
    <property type="entry name" value="HATPase_UhpB-NarQ-NarX-like"/>
    <property type="match status" value="1"/>
</dbReference>
<keyword evidence="6 10" id="KW-1133">Transmembrane helix</keyword>
<keyword evidence="2" id="KW-1003">Cell membrane</keyword>
<feature type="transmembrane region" description="Helical" evidence="10">
    <location>
        <begin position="152"/>
        <end position="174"/>
    </location>
</feature>
<dbReference type="InterPro" id="IPR005467">
    <property type="entry name" value="His_kinase_dom"/>
</dbReference>
<proteinExistence type="predicted"/>
<reference evidence="12 13" key="1">
    <citation type="submission" date="2017-02" db="EMBL/GenBank/DDBJ databases">
        <title>Complete genome sequences of Mycobacterium kansasii strains isolated from rhesus macaques.</title>
        <authorList>
            <person name="Panda A."/>
            <person name="Nagaraj S."/>
            <person name="Zhao X."/>
            <person name="Tettelin H."/>
            <person name="Detolla L.J."/>
        </authorList>
    </citation>
    <scope>NUCLEOTIDE SEQUENCE [LARGE SCALE GENOMIC DNA]</scope>
    <source>
        <strain evidence="12 13">11-3813</strain>
    </source>
</reference>
<dbReference type="GO" id="GO:0005886">
    <property type="term" value="C:plasma membrane"/>
    <property type="evidence" value="ECO:0007669"/>
    <property type="project" value="UniProtKB-SubCell"/>
</dbReference>
<evidence type="ECO:0000256" key="5">
    <source>
        <dbReference type="ARBA" id="ARBA00022777"/>
    </source>
</evidence>
<comment type="caution">
    <text evidence="12">The sequence shown here is derived from an EMBL/GenBank/DDBJ whole genome shotgun (WGS) entry which is preliminary data.</text>
</comment>
<dbReference type="EMBL" id="MVBM01000005">
    <property type="protein sequence ID" value="OOK72050.1"/>
    <property type="molecule type" value="Genomic_DNA"/>
</dbReference>
<evidence type="ECO:0000313" key="12">
    <source>
        <dbReference type="EMBL" id="OOK72050.1"/>
    </source>
</evidence>